<sequence length="118" mass="13463">MSSMDWVTWVSVKSGLYAISSGFVLLGSTLRRICRLGDWVSVRLFKAFLVVMVVDEKRLELAFNINLRRSERTWECMALRGGNGSREHRSAGARTQRSSLEMKPVRLEKEVLGGDRRT</sequence>
<dbReference type="EMBL" id="OIVN01002724">
    <property type="protein sequence ID" value="SPD05952.1"/>
    <property type="molecule type" value="Genomic_DNA"/>
</dbReference>
<dbReference type="AlphaFoldDB" id="A0A2N9H1S0"/>
<keyword evidence="1" id="KW-0812">Transmembrane</keyword>
<feature type="transmembrane region" description="Helical" evidence="1">
    <location>
        <begin position="6"/>
        <end position="26"/>
    </location>
</feature>
<gene>
    <name evidence="2" type="ORF">FSB_LOCUS33834</name>
</gene>
<name>A0A2N9H1S0_FAGSY</name>
<keyword evidence="1" id="KW-1133">Transmembrane helix</keyword>
<proteinExistence type="predicted"/>
<evidence type="ECO:0000256" key="1">
    <source>
        <dbReference type="SAM" id="Phobius"/>
    </source>
</evidence>
<reference evidence="2" key="1">
    <citation type="submission" date="2018-02" db="EMBL/GenBank/DDBJ databases">
        <authorList>
            <person name="Cohen D.B."/>
            <person name="Kent A.D."/>
        </authorList>
    </citation>
    <scope>NUCLEOTIDE SEQUENCE</scope>
</reference>
<protein>
    <submittedName>
        <fullName evidence="2">Uncharacterized protein</fullName>
    </submittedName>
</protein>
<keyword evidence="1" id="KW-0472">Membrane</keyword>
<organism evidence="2">
    <name type="scientific">Fagus sylvatica</name>
    <name type="common">Beechnut</name>
    <dbReference type="NCBI Taxonomy" id="28930"/>
    <lineage>
        <taxon>Eukaryota</taxon>
        <taxon>Viridiplantae</taxon>
        <taxon>Streptophyta</taxon>
        <taxon>Embryophyta</taxon>
        <taxon>Tracheophyta</taxon>
        <taxon>Spermatophyta</taxon>
        <taxon>Magnoliopsida</taxon>
        <taxon>eudicotyledons</taxon>
        <taxon>Gunneridae</taxon>
        <taxon>Pentapetalae</taxon>
        <taxon>rosids</taxon>
        <taxon>fabids</taxon>
        <taxon>Fagales</taxon>
        <taxon>Fagaceae</taxon>
        <taxon>Fagus</taxon>
    </lineage>
</organism>
<accession>A0A2N9H1S0</accession>
<evidence type="ECO:0000313" key="2">
    <source>
        <dbReference type="EMBL" id="SPD05952.1"/>
    </source>
</evidence>